<protein>
    <recommendedName>
        <fullName evidence="1">RNase H type-1 domain-containing protein</fullName>
    </recommendedName>
</protein>
<dbReference type="Gene3D" id="3.30.420.10">
    <property type="entry name" value="Ribonuclease H-like superfamily/Ribonuclease H"/>
    <property type="match status" value="1"/>
</dbReference>
<proteinExistence type="predicted"/>
<dbReference type="InterPro" id="IPR036397">
    <property type="entry name" value="RNaseH_sf"/>
</dbReference>
<dbReference type="InterPro" id="IPR053151">
    <property type="entry name" value="RNase_H-like"/>
</dbReference>
<comment type="caution">
    <text evidence="2">The sequence shown here is derived from an EMBL/GenBank/DDBJ whole genome shotgun (WGS) entry which is preliminary data.</text>
</comment>
<dbReference type="PANTHER" id="PTHR47723:SF19">
    <property type="entry name" value="POLYNUCLEOTIDYL TRANSFERASE, RIBONUCLEASE H-LIKE SUPERFAMILY PROTEIN"/>
    <property type="match status" value="1"/>
</dbReference>
<evidence type="ECO:0000313" key="3">
    <source>
        <dbReference type="Proteomes" id="UP001632038"/>
    </source>
</evidence>
<organism evidence="2 3">
    <name type="scientific">Castilleja foliolosa</name>
    <dbReference type="NCBI Taxonomy" id="1961234"/>
    <lineage>
        <taxon>Eukaryota</taxon>
        <taxon>Viridiplantae</taxon>
        <taxon>Streptophyta</taxon>
        <taxon>Embryophyta</taxon>
        <taxon>Tracheophyta</taxon>
        <taxon>Spermatophyta</taxon>
        <taxon>Magnoliopsida</taxon>
        <taxon>eudicotyledons</taxon>
        <taxon>Gunneridae</taxon>
        <taxon>Pentapetalae</taxon>
        <taxon>asterids</taxon>
        <taxon>lamiids</taxon>
        <taxon>Lamiales</taxon>
        <taxon>Orobanchaceae</taxon>
        <taxon>Pedicularideae</taxon>
        <taxon>Castillejinae</taxon>
        <taxon>Castilleja</taxon>
    </lineage>
</organism>
<dbReference type="AlphaFoldDB" id="A0ABD3D735"/>
<feature type="domain" description="RNase H type-1" evidence="1">
    <location>
        <begin position="43"/>
        <end position="117"/>
    </location>
</feature>
<evidence type="ECO:0000259" key="1">
    <source>
        <dbReference type="Pfam" id="PF13456"/>
    </source>
</evidence>
<name>A0ABD3D735_9LAMI</name>
<dbReference type="Pfam" id="PF13456">
    <property type="entry name" value="RVT_3"/>
    <property type="match status" value="1"/>
</dbReference>
<reference evidence="3" key="1">
    <citation type="journal article" date="2024" name="IScience">
        <title>Strigolactones Initiate the Formation of Haustorium-like Structures in Castilleja.</title>
        <authorList>
            <person name="Buerger M."/>
            <person name="Peterson D."/>
            <person name="Chory J."/>
        </authorList>
    </citation>
    <scope>NUCLEOTIDE SEQUENCE [LARGE SCALE GENOMIC DNA]</scope>
</reference>
<evidence type="ECO:0000313" key="2">
    <source>
        <dbReference type="EMBL" id="KAL3636745.1"/>
    </source>
</evidence>
<dbReference type="PANTHER" id="PTHR47723">
    <property type="entry name" value="OS05G0353850 PROTEIN"/>
    <property type="match status" value="1"/>
</dbReference>
<dbReference type="InterPro" id="IPR002156">
    <property type="entry name" value="RNaseH_domain"/>
</dbReference>
<keyword evidence="3" id="KW-1185">Reference proteome</keyword>
<dbReference type="Proteomes" id="UP001632038">
    <property type="component" value="Unassembled WGS sequence"/>
</dbReference>
<dbReference type="EMBL" id="JAVIJP010000026">
    <property type="protein sequence ID" value="KAL3636745.1"/>
    <property type="molecule type" value="Genomic_DNA"/>
</dbReference>
<sequence length="143" mass="15536">MVESVTSSCRAHWTSLAQSNLGSISTAKNWKPPPPQWMAVSVDAAFSNGTAFTSLVFRNADGSIFYTSANKHNCLDLVSAENLAILDACKEIEKAGFQKARIDSDCSNAITIINLNFANGYWSAAPVIEKNQAVQAQMEKLDF</sequence>
<gene>
    <name evidence="2" type="ORF">CASFOL_019044</name>
</gene>
<accession>A0ABD3D735</accession>